<evidence type="ECO:0000313" key="8">
    <source>
        <dbReference type="Proteomes" id="UP001212152"/>
    </source>
</evidence>
<gene>
    <name evidence="7" type="ORF">HDU87_004012</name>
</gene>
<reference evidence="7" key="1">
    <citation type="submission" date="2020-05" db="EMBL/GenBank/DDBJ databases">
        <title>Phylogenomic resolution of chytrid fungi.</title>
        <authorList>
            <person name="Stajich J.E."/>
            <person name="Amses K."/>
            <person name="Simmons R."/>
            <person name="Seto K."/>
            <person name="Myers J."/>
            <person name="Bonds A."/>
            <person name="Quandt C.A."/>
            <person name="Barry K."/>
            <person name="Liu P."/>
            <person name="Grigoriev I."/>
            <person name="Longcore J.E."/>
            <person name="James T.Y."/>
        </authorList>
    </citation>
    <scope>NUCLEOTIDE SEQUENCE</scope>
    <source>
        <strain evidence="7">JEL0379</strain>
    </source>
</reference>
<organism evidence="7 8">
    <name type="scientific">Geranomyces variabilis</name>
    <dbReference type="NCBI Taxonomy" id="109894"/>
    <lineage>
        <taxon>Eukaryota</taxon>
        <taxon>Fungi</taxon>
        <taxon>Fungi incertae sedis</taxon>
        <taxon>Chytridiomycota</taxon>
        <taxon>Chytridiomycota incertae sedis</taxon>
        <taxon>Chytridiomycetes</taxon>
        <taxon>Spizellomycetales</taxon>
        <taxon>Powellomycetaceae</taxon>
        <taxon>Geranomyces</taxon>
    </lineage>
</organism>
<dbReference type="PIRSF" id="PIRSF002419">
    <property type="entry name" value="Tetraspanin"/>
    <property type="match status" value="1"/>
</dbReference>
<evidence type="ECO:0000256" key="6">
    <source>
        <dbReference type="SAM" id="Phobius"/>
    </source>
</evidence>
<dbReference type="InterPro" id="IPR018499">
    <property type="entry name" value="Tetraspanin/Peripherin"/>
</dbReference>
<dbReference type="EMBL" id="JADGJQ010000003">
    <property type="protein sequence ID" value="KAJ3184609.1"/>
    <property type="molecule type" value="Genomic_DNA"/>
</dbReference>
<evidence type="ECO:0000256" key="4">
    <source>
        <dbReference type="ARBA" id="ARBA00022989"/>
    </source>
</evidence>
<accession>A0AAD5TR03</accession>
<dbReference type="PANTHER" id="PTHR19282">
    <property type="entry name" value="TETRASPANIN"/>
    <property type="match status" value="1"/>
</dbReference>
<dbReference type="PANTHER" id="PTHR19282:SF544">
    <property type="entry name" value="TETRASPANIN"/>
    <property type="match status" value="1"/>
</dbReference>
<comment type="similarity">
    <text evidence="2">Belongs to the tetraspanin (TM4SF) family.</text>
</comment>
<feature type="transmembrane region" description="Helical" evidence="6">
    <location>
        <begin position="63"/>
        <end position="89"/>
    </location>
</feature>
<dbReference type="Proteomes" id="UP001212152">
    <property type="component" value="Unassembled WGS sequence"/>
</dbReference>
<dbReference type="PRINTS" id="PR00259">
    <property type="entry name" value="TMFOUR"/>
</dbReference>
<evidence type="ECO:0000256" key="2">
    <source>
        <dbReference type="ARBA" id="ARBA00006840"/>
    </source>
</evidence>
<keyword evidence="8" id="KW-1185">Reference proteome</keyword>
<evidence type="ECO:0000313" key="7">
    <source>
        <dbReference type="EMBL" id="KAJ3184609.1"/>
    </source>
</evidence>
<keyword evidence="4 6" id="KW-1133">Transmembrane helix</keyword>
<dbReference type="SUPFAM" id="SSF48652">
    <property type="entry name" value="Tetraspanin"/>
    <property type="match status" value="1"/>
</dbReference>
<sequence length="259" mass="27508">MPFMSNLSTFTFNKETFWAAGGFMFIKNLLLFINFLSLLAGIILIGGGVYLGTSAGGSNGELISLSGTIGTAAIVIGVIVTVVSFLGCFGAANEKGMLLKTYFALLIILVILELSVGIAAYTKRSAIGDTLKDAWSDAYSKNTNASHQALVQVEITFSCCGYTLANGQPFEPVPTDCVTLFGFTDTCAEAVQGSLRGSLGAIGGAGVVIGVIELVGLIFSAILFRKISQREQAAGSLLNEAWRINRQKITYGYQNYQYV</sequence>
<dbReference type="AlphaFoldDB" id="A0AAD5TR03"/>
<comment type="caution">
    <text evidence="7">The sequence shown here is derived from an EMBL/GenBank/DDBJ whole genome shotgun (WGS) entry which is preliminary data.</text>
</comment>
<name>A0AAD5TR03_9FUNG</name>
<evidence type="ECO:0000256" key="5">
    <source>
        <dbReference type="ARBA" id="ARBA00023136"/>
    </source>
</evidence>
<dbReference type="InterPro" id="IPR000301">
    <property type="entry name" value="Tetraspanin_animals"/>
</dbReference>
<evidence type="ECO:0000256" key="1">
    <source>
        <dbReference type="ARBA" id="ARBA00004141"/>
    </source>
</evidence>
<feature type="transmembrane region" description="Helical" evidence="6">
    <location>
        <begin position="101"/>
        <end position="121"/>
    </location>
</feature>
<evidence type="ECO:0008006" key="9">
    <source>
        <dbReference type="Google" id="ProtNLM"/>
    </source>
</evidence>
<protein>
    <recommendedName>
        <fullName evidence="9">Tetraspanin</fullName>
    </recommendedName>
</protein>
<dbReference type="GO" id="GO:0005886">
    <property type="term" value="C:plasma membrane"/>
    <property type="evidence" value="ECO:0007669"/>
    <property type="project" value="TreeGrafter"/>
</dbReference>
<feature type="transmembrane region" description="Helical" evidence="6">
    <location>
        <begin position="29"/>
        <end position="51"/>
    </location>
</feature>
<dbReference type="InterPro" id="IPR008952">
    <property type="entry name" value="Tetraspanin_EC2_sf"/>
</dbReference>
<keyword evidence="3 6" id="KW-0812">Transmembrane</keyword>
<proteinExistence type="inferred from homology"/>
<comment type="subcellular location">
    <subcellularLocation>
        <location evidence="1">Membrane</location>
        <topology evidence="1">Multi-pass membrane protein</topology>
    </subcellularLocation>
</comment>
<evidence type="ECO:0000256" key="3">
    <source>
        <dbReference type="ARBA" id="ARBA00022692"/>
    </source>
</evidence>
<dbReference type="Pfam" id="PF00335">
    <property type="entry name" value="Tetraspanin"/>
    <property type="match status" value="1"/>
</dbReference>
<keyword evidence="5 6" id="KW-0472">Membrane</keyword>
<feature type="transmembrane region" description="Helical" evidence="6">
    <location>
        <begin position="201"/>
        <end position="224"/>
    </location>
</feature>